<dbReference type="Gene3D" id="2.60.120.200">
    <property type="match status" value="1"/>
</dbReference>
<name>A0A381QZU1_9ZZZZ</name>
<evidence type="ECO:0008006" key="2">
    <source>
        <dbReference type="Google" id="ProtNLM"/>
    </source>
</evidence>
<organism evidence="1">
    <name type="scientific">marine metagenome</name>
    <dbReference type="NCBI Taxonomy" id="408172"/>
    <lineage>
        <taxon>unclassified sequences</taxon>
        <taxon>metagenomes</taxon>
        <taxon>ecological metagenomes</taxon>
    </lineage>
</organism>
<sequence length="29" mass="3387">MKGKIDDVRIYSRSLSDEEISALYTRENP</sequence>
<evidence type="ECO:0000313" key="1">
    <source>
        <dbReference type="EMBL" id="SUZ82993.1"/>
    </source>
</evidence>
<dbReference type="SUPFAM" id="SSF49899">
    <property type="entry name" value="Concanavalin A-like lectins/glucanases"/>
    <property type="match status" value="1"/>
</dbReference>
<dbReference type="AlphaFoldDB" id="A0A381QZU1"/>
<proteinExistence type="predicted"/>
<gene>
    <name evidence="1" type="ORF">METZ01_LOCUS35847</name>
</gene>
<reference evidence="1" key="1">
    <citation type="submission" date="2018-05" db="EMBL/GenBank/DDBJ databases">
        <authorList>
            <person name="Lanie J.A."/>
            <person name="Ng W.-L."/>
            <person name="Kazmierczak K.M."/>
            <person name="Andrzejewski T.M."/>
            <person name="Davidsen T.M."/>
            <person name="Wayne K.J."/>
            <person name="Tettelin H."/>
            <person name="Glass J.I."/>
            <person name="Rusch D."/>
            <person name="Podicherti R."/>
            <person name="Tsui H.-C.T."/>
            <person name="Winkler M.E."/>
        </authorList>
    </citation>
    <scope>NUCLEOTIDE SEQUENCE</scope>
</reference>
<dbReference type="InterPro" id="IPR013320">
    <property type="entry name" value="ConA-like_dom_sf"/>
</dbReference>
<accession>A0A381QZU1</accession>
<protein>
    <recommendedName>
        <fullName evidence="2">LamG-like jellyroll fold domain-containing protein</fullName>
    </recommendedName>
</protein>
<dbReference type="EMBL" id="UINC01001531">
    <property type="protein sequence ID" value="SUZ82993.1"/>
    <property type="molecule type" value="Genomic_DNA"/>
</dbReference>